<dbReference type="EMBL" id="FQZR01000002">
    <property type="protein sequence ID" value="SHI73612.1"/>
    <property type="molecule type" value="Genomic_DNA"/>
</dbReference>
<comment type="caution">
    <text evidence="1">The sequence shown here is derived from an EMBL/GenBank/DDBJ whole genome shotgun (WGS) entry which is preliminary data.</text>
</comment>
<reference evidence="1 2" key="1">
    <citation type="submission" date="2016-11" db="EMBL/GenBank/DDBJ databases">
        <authorList>
            <person name="Varghese N."/>
            <person name="Submissions S."/>
        </authorList>
    </citation>
    <scope>NUCLEOTIDE SEQUENCE [LARGE SCALE GENOMIC DNA]</scope>
    <source>
        <strain evidence="1 2">DSM 17919</strain>
    </source>
</reference>
<dbReference type="RefSeq" id="WP_020001941.1">
    <property type="nucleotide sequence ID" value="NZ_CP192219.1"/>
</dbReference>
<name>A0A8G2F8B3_9BACT</name>
<accession>A0A8G2F8B3</accession>
<gene>
    <name evidence="1" type="ORF">SAMN05660830_00822</name>
</gene>
<dbReference type="AlphaFoldDB" id="A0A8G2F8B3"/>
<evidence type="ECO:0000313" key="1">
    <source>
        <dbReference type="EMBL" id="SHI73612.1"/>
    </source>
</evidence>
<dbReference type="Proteomes" id="UP000184001">
    <property type="component" value="Unassembled WGS sequence"/>
</dbReference>
<evidence type="ECO:0000313" key="2">
    <source>
        <dbReference type="Proteomes" id="UP000184001"/>
    </source>
</evidence>
<sequence>MYYSYTFNNGPTFEIHPELNRFWGIYGNDQHIINCNDTYTCIEMVARHNAIPDDFPEEIHQYGQHLPPLGQWETVTD</sequence>
<protein>
    <submittedName>
        <fullName evidence="1">Uncharacterized protein</fullName>
    </submittedName>
</protein>
<proteinExistence type="predicted"/>
<organism evidence="1 2">
    <name type="scientific">Halodesulfovibrio aestuarii</name>
    <dbReference type="NCBI Taxonomy" id="126333"/>
    <lineage>
        <taxon>Bacteria</taxon>
        <taxon>Pseudomonadati</taxon>
        <taxon>Thermodesulfobacteriota</taxon>
        <taxon>Desulfovibrionia</taxon>
        <taxon>Desulfovibrionales</taxon>
        <taxon>Desulfovibrionaceae</taxon>
        <taxon>Halodesulfovibrio</taxon>
    </lineage>
</organism>